<dbReference type="EMBL" id="STGX01000016">
    <property type="protein sequence ID" value="THV26060.1"/>
    <property type="molecule type" value="Genomic_DNA"/>
</dbReference>
<feature type="region of interest" description="Disordered" evidence="1">
    <location>
        <begin position="52"/>
        <end position="71"/>
    </location>
</feature>
<evidence type="ECO:0000313" key="2">
    <source>
        <dbReference type="EMBL" id="THV26060.1"/>
    </source>
</evidence>
<dbReference type="AlphaFoldDB" id="A0A4S8P722"/>
<protein>
    <submittedName>
        <fullName evidence="2">Uncharacterized protein</fullName>
    </submittedName>
</protein>
<comment type="caution">
    <text evidence="2">The sequence shown here is derived from an EMBL/GenBank/DDBJ whole genome shotgun (WGS) entry which is preliminary data.</text>
</comment>
<proteinExistence type="predicted"/>
<accession>A0A4S8P722</accession>
<gene>
    <name evidence="2" type="ORF">E9998_19965</name>
</gene>
<dbReference type="Proteomes" id="UP000305792">
    <property type="component" value="Unassembled WGS sequence"/>
</dbReference>
<sequence length="71" mass="8330">MWRDHRDLVEADLHEIYGVDTGSGVLDQRSWAWLQRRLAGLLTCECRLQRKLKPPEKTAKTPSMPSRGRRR</sequence>
<organism evidence="2 3">
    <name type="scientific">Glycomyces paridis</name>
    <dbReference type="NCBI Taxonomy" id="2126555"/>
    <lineage>
        <taxon>Bacteria</taxon>
        <taxon>Bacillati</taxon>
        <taxon>Actinomycetota</taxon>
        <taxon>Actinomycetes</taxon>
        <taxon>Glycomycetales</taxon>
        <taxon>Glycomycetaceae</taxon>
        <taxon>Glycomyces</taxon>
    </lineage>
</organism>
<reference evidence="2 3" key="1">
    <citation type="journal article" date="2018" name="Int. J. Syst. Evol. Microbiol.">
        <title>Glycomyces paridis sp. nov., isolated from the medicinal plant Paris polyphylla.</title>
        <authorList>
            <person name="Fang X.M."/>
            <person name="Bai J.L."/>
            <person name="Su J."/>
            <person name="Zhao L.L."/>
            <person name="Liu H.Y."/>
            <person name="Ma B.P."/>
            <person name="Zhang Y.Q."/>
            <person name="Yu L.Y."/>
        </authorList>
    </citation>
    <scope>NUCLEOTIDE SEQUENCE [LARGE SCALE GENOMIC DNA]</scope>
    <source>
        <strain evidence="2 3">CPCC 204357</strain>
    </source>
</reference>
<evidence type="ECO:0000313" key="3">
    <source>
        <dbReference type="Proteomes" id="UP000305792"/>
    </source>
</evidence>
<name>A0A4S8P722_9ACTN</name>
<evidence type="ECO:0000256" key="1">
    <source>
        <dbReference type="SAM" id="MobiDB-lite"/>
    </source>
</evidence>
<keyword evidence="3" id="KW-1185">Reference proteome</keyword>